<dbReference type="AlphaFoldDB" id="C8X8N8"/>
<sequence>MTNRPEHLSWHECAALVGERVEFAASTGRRTVVIADVLPGQCVLVQDGELGPRAVHPSELI</sequence>
<accession>C8X8N8</accession>
<reference evidence="2" key="1">
    <citation type="submission" date="2009-09" db="EMBL/GenBank/DDBJ databases">
        <title>The complete genome of Nakamurella multipartita DSM 44233.</title>
        <authorList>
            <consortium name="US DOE Joint Genome Institute (JGI-PGF)"/>
            <person name="Lucas S."/>
            <person name="Copeland A."/>
            <person name="Lapidus A."/>
            <person name="Glavina del Rio T."/>
            <person name="Dalin E."/>
            <person name="Tice H."/>
            <person name="Bruce D."/>
            <person name="Goodwin L."/>
            <person name="Pitluck S."/>
            <person name="Kyrpides N."/>
            <person name="Mavromatis K."/>
            <person name="Ivanova N."/>
            <person name="Ovchinnikova G."/>
            <person name="Sims D."/>
            <person name="Meincke L."/>
            <person name="Brettin T."/>
            <person name="Detter J.C."/>
            <person name="Han C."/>
            <person name="Larimer F."/>
            <person name="Land M."/>
            <person name="Hauser L."/>
            <person name="Markowitz V."/>
            <person name="Cheng J.-F."/>
            <person name="Hugenholtz P."/>
            <person name="Woyke T."/>
            <person name="Wu D."/>
            <person name="Klenk H.-P."/>
            <person name="Eisen J.A."/>
        </authorList>
    </citation>
    <scope>NUCLEOTIDE SEQUENCE [LARGE SCALE GENOMIC DNA]</scope>
    <source>
        <strain evidence="2">ATCC 700099 / DSM 44233 / CIP 104796 / JCM 9543 / NBRC 105858 / Y-104</strain>
    </source>
</reference>
<keyword evidence="2" id="KW-1185">Reference proteome</keyword>
<dbReference type="OrthoDB" id="9806254at2"/>
<dbReference type="InParanoid" id="C8X8N8"/>
<dbReference type="Proteomes" id="UP000002218">
    <property type="component" value="Chromosome"/>
</dbReference>
<dbReference type="KEGG" id="nml:Namu_2747"/>
<protein>
    <submittedName>
        <fullName evidence="1">Uncharacterized protein</fullName>
    </submittedName>
</protein>
<organism evidence="1 2">
    <name type="scientific">Nakamurella multipartita (strain ATCC 700099 / DSM 44233 / CIP 104796 / JCM 9543 / NBRC 105858 / Y-104)</name>
    <name type="common">Microsphaera multipartita</name>
    <dbReference type="NCBI Taxonomy" id="479431"/>
    <lineage>
        <taxon>Bacteria</taxon>
        <taxon>Bacillati</taxon>
        <taxon>Actinomycetota</taxon>
        <taxon>Actinomycetes</taxon>
        <taxon>Nakamurellales</taxon>
        <taxon>Nakamurellaceae</taxon>
        <taxon>Nakamurella</taxon>
    </lineage>
</organism>
<proteinExistence type="predicted"/>
<evidence type="ECO:0000313" key="1">
    <source>
        <dbReference type="EMBL" id="ACV79093.1"/>
    </source>
</evidence>
<dbReference type="STRING" id="479431.Namu_2747"/>
<dbReference type="HOGENOM" id="CLU_2917811_0_0_11"/>
<dbReference type="EMBL" id="CP001737">
    <property type="protein sequence ID" value="ACV79093.1"/>
    <property type="molecule type" value="Genomic_DNA"/>
</dbReference>
<evidence type="ECO:0000313" key="2">
    <source>
        <dbReference type="Proteomes" id="UP000002218"/>
    </source>
</evidence>
<reference evidence="1 2" key="2">
    <citation type="journal article" date="2010" name="Stand. Genomic Sci.">
        <title>Complete genome sequence of Nakamurella multipartita type strain (Y-104).</title>
        <authorList>
            <person name="Tice H."/>
            <person name="Mayilraj S."/>
            <person name="Sims D."/>
            <person name="Lapidus A."/>
            <person name="Nolan M."/>
            <person name="Lucas S."/>
            <person name="Glavina Del Rio T."/>
            <person name="Copeland A."/>
            <person name="Cheng J.F."/>
            <person name="Meincke L."/>
            <person name="Bruce D."/>
            <person name="Goodwin L."/>
            <person name="Pitluck S."/>
            <person name="Ivanova N."/>
            <person name="Mavromatis K."/>
            <person name="Ovchinnikova G."/>
            <person name="Pati A."/>
            <person name="Chen A."/>
            <person name="Palaniappan K."/>
            <person name="Land M."/>
            <person name="Hauser L."/>
            <person name="Chang Y.J."/>
            <person name="Jeffries C.D."/>
            <person name="Detter J.C."/>
            <person name="Brettin T."/>
            <person name="Rohde M."/>
            <person name="Goker M."/>
            <person name="Bristow J."/>
            <person name="Eisen J.A."/>
            <person name="Markowitz V."/>
            <person name="Hugenholtz P."/>
            <person name="Kyrpides N.C."/>
            <person name="Klenk H.P."/>
            <person name="Chen F."/>
        </authorList>
    </citation>
    <scope>NUCLEOTIDE SEQUENCE [LARGE SCALE GENOMIC DNA]</scope>
    <source>
        <strain evidence="2">ATCC 700099 / DSM 44233 / CIP 104796 / JCM 9543 / NBRC 105858 / Y-104</strain>
    </source>
</reference>
<name>C8X8N8_NAKMY</name>
<dbReference type="RefSeq" id="WP_015747972.1">
    <property type="nucleotide sequence ID" value="NC_013235.1"/>
</dbReference>
<gene>
    <name evidence="1" type="ordered locus">Namu_2747</name>
</gene>